<comment type="similarity">
    <text evidence="1">Belongs to the ComF/GntX family.</text>
</comment>
<accession>A0A6I6LJY3</accession>
<dbReference type="InterPro" id="IPR029057">
    <property type="entry name" value="PRTase-like"/>
</dbReference>
<dbReference type="Gene3D" id="3.40.50.2020">
    <property type="match status" value="1"/>
</dbReference>
<dbReference type="PANTHER" id="PTHR47505:SF1">
    <property type="entry name" value="DNA UTILIZATION PROTEIN YHGH"/>
    <property type="match status" value="1"/>
</dbReference>
<organism evidence="4 5">
    <name type="scientific">Stutzerimonas stutzeri</name>
    <name type="common">Pseudomonas stutzeri</name>
    <dbReference type="NCBI Taxonomy" id="316"/>
    <lineage>
        <taxon>Bacteria</taxon>
        <taxon>Pseudomonadati</taxon>
        <taxon>Pseudomonadota</taxon>
        <taxon>Gammaproteobacteria</taxon>
        <taxon>Pseudomonadales</taxon>
        <taxon>Pseudomonadaceae</taxon>
        <taxon>Stutzerimonas</taxon>
    </lineage>
</organism>
<name>A0A6I6LJY3_STUST</name>
<dbReference type="Pfam" id="PF18912">
    <property type="entry name" value="DZR_2"/>
    <property type="match status" value="1"/>
</dbReference>
<feature type="domain" description="Phosphoribosyltransferase" evidence="2">
    <location>
        <begin position="143"/>
        <end position="232"/>
    </location>
</feature>
<dbReference type="RefSeq" id="WP_158186310.1">
    <property type="nucleotide sequence ID" value="NZ_CP046902.1"/>
</dbReference>
<protein>
    <submittedName>
        <fullName evidence="4">ComF family protein</fullName>
    </submittedName>
</protein>
<evidence type="ECO:0000259" key="2">
    <source>
        <dbReference type="Pfam" id="PF00156"/>
    </source>
</evidence>
<dbReference type="InterPro" id="IPR051910">
    <property type="entry name" value="ComF/GntX_DNA_util-trans"/>
</dbReference>
<gene>
    <name evidence="4" type="ORF">GQA94_01015</name>
</gene>
<reference evidence="4 5" key="1">
    <citation type="submission" date="2019-12" db="EMBL/GenBank/DDBJ databases">
        <title>Complete genome sequence of Pseudomonas stutzeri.</title>
        <authorList>
            <person name="Lim S.R."/>
            <person name="Kim J.H."/>
        </authorList>
    </citation>
    <scope>NUCLEOTIDE SEQUENCE [LARGE SCALE GENOMIC DNA]</scope>
    <source>
        <strain evidence="4 5">PM101005</strain>
    </source>
</reference>
<evidence type="ECO:0000313" key="5">
    <source>
        <dbReference type="Proteomes" id="UP000438983"/>
    </source>
</evidence>
<feature type="domain" description="Double zinc ribbon" evidence="3">
    <location>
        <begin position="9"/>
        <end position="58"/>
    </location>
</feature>
<dbReference type="EMBL" id="CP046902">
    <property type="protein sequence ID" value="QGZ28706.1"/>
    <property type="molecule type" value="Genomic_DNA"/>
</dbReference>
<dbReference type="AlphaFoldDB" id="A0A6I6LJY3"/>
<proteinExistence type="inferred from homology"/>
<sequence length="243" mass="27166">MVYNWLKYEQTCQLCDERCDIGESLCGPCEAELPWLDGQCSICALPLGAHGLICGQCLKHPPAFDHVAAPWRFAFPVDSLITRFKHQSRWPFGRLLAEHLARFVLHRFDEGLPRPDLLLPVPLARRRLRQRGFNQAQMLADWLSAALGIAVRSDLLQRVQDTPSQQQLDALNRRRNLRQAFALTETSPLDGRHVALIDDVLTTGATAQALARLLKRSGAERVDIYCLARTPKPGDQAASAAVV</sequence>
<dbReference type="Proteomes" id="UP000438983">
    <property type="component" value="Chromosome"/>
</dbReference>
<dbReference type="PANTHER" id="PTHR47505">
    <property type="entry name" value="DNA UTILIZATION PROTEIN YHGH"/>
    <property type="match status" value="1"/>
</dbReference>
<dbReference type="CDD" id="cd06223">
    <property type="entry name" value="PRTases_typeI"/>
    <property type="match status" value="1"/>
</dbReference>
<dbReference type="InterPro" id="IPR044005">
    <property type="entry name" value="DZR_2"/>
</dbReference>
<evidence type="ECO:0000256" key="1">
    <source>
        <dbReference type="ARBA" id="ARBA00008007"/>
    </source>
</evidence>
<dbReference type="Pfam" id="PF00156">
    <property type="entry name" value="Pribosyltran"/>
    <property type="match status" value="1"/>
</dbReference>
<evidence type="ECO:0000259" key="3">
    <source>
        <dbReference type="Pfam" id="PF18912"/>
    </source>
</evidence>
<dbReference type="OrthoDB" id="9793412at2"/>
<dbReference type="SUPFAM" id="SSF53271">
    <property type="entry name" value="PRTase-like"/>
    <property type="match status" value="1"/>
</dbReference>
<evidence type="ECO:0000313" key="4">
    <source>
        <dbReference type="EMBL" id="QGZ28706.1"/>
    </source>
</evidence>
<dbReference type="InterPro" id="IPR000836">
    <property type="entry name" value="PRTase_dom"/>
</dbReference>